<organism evidence="2 3">
    <name type="scientific">Viridibacillus arvi</name>
    <dbReference type="NCBI Taxonomy" id="263475"/>
    <lineage>
        <taxon>Bacteria</taxon>
        <taxon>Bacillati</taxon>
        <taxon>Bacillota</taxon>
        <taxon>Bacilli</taxon>
        <taxon>Bacillales</taxon>
        <taxon>Caryophanaceae</taxon>
        <taxon>Viridibacillus</taxon>
    </lineage>
</organism>
<dbReference type="EMBL" id="LILB01000001">
    <property type="protein sequence ID" value="KOO52561.1"/>
    <property type="molecule type" value="Genomic_DNA"/>
</dbReference>
<dbReference type="GO" id="GO:0003677">
    <property type="term" value="F:DNA binding"/>
    <property type="evidence" value="ECO:0007669"/>
    <property type="project" value="InterPro"/>
</dbReference>
<dbReference type="OrthoDB" id="34624at2"/>
<dbReference type="PANTHER" id="PTHR37038">
    <property type="entry name" value="TRANSCRIPTIONAL REGULATOR-RELATED"/>
    <property type="match status" value="1"/>
</dbReference>
<name>A0A0M0LNI7_9BACL</name>
<dbReference type="InterPro" id="IPR053163">
    <property type="entry name" value="HTH-type_regulator_Rgg"/>
</dbReference>
<dbReference type="PANTHER" id="PTHR37038:SF13">
    <property type="entry name" value="HTH CRO_C1-TYPE DOMAIN-CONTAINING PROTEIN"/>
    <property type="match status" value="1"/>
</dbReference>
<evidence type="ECO:0000313" key="3">
    <source>
        <dbReference type="Proteomes" id="UP000036867"/>
    </source>
</evidence>
<dbReference type="AlphaFoldDB" id="A0A0M0LNI7"/>
<accession>A0A0M0LNI7</accession>
<gene>
    <name evidence="2" type="ORF">AMD00_09265</name>
</gene>
<dbReference type="Gene3D" id="1.25.40.10">
    <property type="entry name" value="Tetratricopeptide repeat domain"/>
    <property type="match status" value="1"/>
</dbReference>
<evidence type="ECO:0000313" key="2">
    <source>
        <dbReference type="EMBL" id="KOO52561.1"/>
    </source>
</evidence>
<dbReference type="RefSeq" id="WP_053416721.1">
    <property type="nucleotide sequence ID" value="NZ_LILB01000001.1"/>
</dbReference>
<dbReference type="PATRIC" id="fig|263475.3.peg.2317"/>
<dbReference type="STRING" id="263475.AMD00_09265"/>
<comment type="caution">
    <text evidence="2">The sequence shown here is derived from an EMBL/GenBank/DDBJ whole genome shotgun (WGS) entry which is preliminary data.</text>
</comment>
<keyword evidence="3" id="KW-1185">Reference proteome</keyword>
<feature type="domain" description="HTH cro/C1-type" evidence="1">
    <location>
        <begin position="9"/>
        <end position="62"/>
    </location>
</feature>
<sequence>MYEQIGQTIQKIRTEKGYSQEYLLDGKITQSAFSKFELNKTDIRFKTLVHVLSKLEVSFEELTYIHNDFNFFKRDKIINDFFDLAYNNKQEIQEILLRANDYLEKYDDALINDIKELCEALLILNLTNDYTKASLPAIKVWKRLSKRNQLYITDLYLLNSILFLFPLETMIEIKKFALKSIERYKNFQCIQRLRINMGINISLMFIKNGLHNDAICEIEKMINLSKEQKAYIHLAICYIRKGICLNNLGKPDEMWILKGQKILLILEENQLLQMIEDEIKLYK</sequence>
<dbReference type="InterPro" id="IPR010982">
    <property type="entry name" value="Lambda_DNA-bd_dom_sf"/>
</dbReference>
<dbReference type="PROSITE" id="PS50943">
    <property type="entry name" value="HTH_CROC1"/>
    <property type="match status" value="1"/>
</dbReference>
<proteinExistence type="predicted"/>
<dbReference type="CDD" id="cd00093">
    <property type="entry name" value="HTH_XRE"/>
    <property type="match status" value="1"/>
</dbReference>
<dbReference type="InterPro" id="IPR011990">
    <property type="entry name" value="TPR-like_helical_dom_sf"/>
</dbReference>
<reference evidence="3" key="1">
    <citation type="submission" date="2015-08" db="EMBL/GenBank/DDBJ databases">
        <title>Fjat-10028 dsm 16317.</title>
        <authorList>
            <person name="Liu B."/>
            <person name="Wang J."/>
            <person name="Zhu Y."/>
            <person name="Liu G."/>
            <person name="Chen Q."/>
            <person name="Chen Z."/>
            <person name="Lan J."/>
            <person name="Che J."/>
            <person name="Ge C."/>
            <person name="Shi H."/>
            <person name="Pan Z."/>
            <person name="Liu X."/>
        </authorList>
    </citation>
    <scope>NUCLEOTIDE SEQUENCE [LARGE SCALE GENOMIC DNA]</scope>
    <source>
        <strain evidence="3">DSM 16317</strain>
    </source>
</reference>
<dbReference type="InterPro" id="IPR001387">
    <property type="entry name" value="Cro/C1-type_HTH"/>
</dbReference>
<dbReference type="GeneID" id="301136296"/>
<dbReference type="SUPFAM" id="SSF47413">
    <property type="entry name" value="lambda repressor-like DNA-binding domains"/>
    <property type="match status" value="1"/>
</dbReference>
<dbReference type="Proteomes" id="UP000036867">
    <property type="component" value="Unassembled WGS sequence"/>
</dbReference>
<evidence type="ECO:0000259" key="1">
    <source>
        <dbReference type="PROSITE" id="PS50943"/>
    </source>
</evidence>
<protein>
    <recommendedName>
        <fullName evidence="1">HTH cro/C1-type domain-containing protein</fullName>
    </recommendedName>
</protein>